<dbReference type="EMBL" id="ML738706">
    <property type="protein sequence ID" value="KAE8158033.1"/>
    <property type="molecule type" value="Genomic_DNA"/>
</dbReference>
<evidence type="ECO:0000313" key="1">
    <source>
        <dbReference type="EMBL" id="KAE8158033.1"/>
    </source>
</evidence>
<proteinExistence type="predicted"/>
<dbReference type="Proteomes" id="UP000326950">
    <property type="component" value="Unassembled WGS sequence"/>
</dbReference>
<reference evidence="1 2" key="1">
    <citation type="submission" date="2019-04" db="EMBL/GenBank/DDBJ databases">
        <title>Friends and foes A comparative genomics study of 23 Aspergillus species from section Flavi.</title>
        <authorList>
            <consortium name="DOE Joint Genome Institute"/>
            <person name="Kjaerbolling I."/>
            <person name="Vesth T."/>
            <person name="Frisvad J.C."/>
            <person name="Nybo J.L."/>
            <person name="Theobald S."/>
            <person name="Kildgaard S."/>
            <person name="Isbrandt T."/>
            <person name="Kuo A."/>
            <person name="Sato A."/>
            <person name="Lyhne E.K."/>
            <person name="Kogle M.E."/>
            <person name="Wiebenga A."/>
            <person name="Kun R.S."/>
            <person name="Lubbers R.J."/>
            <person name="Makela M.R."/>
            <person name="Barry K."/>
            <person name="Chovatia M."/>
            <person name="Clum A."/>
            <person name="Daum C."/>
            <person name="Haridas S."/>
            <person name="He G."/>
            <person name="LaButti K."/>
            <person name="Lipzen A."/>
            <person name="Mondo S."/>
            <person name="Riley R."/>
            <person name="Salamov A."/>
            <person name="Simmons B.A."/>
            <person name="Magnuson J.K."/>
            <person name="Henrissat B."/>
            <person name="Mortensen U.H."/>
            <person name="Larsen T.O."/>
            <person name="Devries R.P."/>
            <person name="Grigoriev I.V."/>
            <person name="Machida M."/>
            <person name="Baker S.E."/>
            <person name="Andersen M.R."/>
        </authorList>
    </citation>
    <scope>NUCLEOTIDE SEQUENCE [LARGE SCALE GENOMIC DNA]</scope>
    <source>
        <strain evidence="1 2">CBS 117626</strain>
    </source>
</reference>
<sequence length="270" mass="30143">MSAESLNSQSAYGKDDARCQTAKTPYEHVSDCARSIAPQQPAPSAFLDKYVDVNSACGRWQTSPTFIASLQNSNRLAQGQVQTGFQLPDKSPLAHLCNFYSGLGWSFLMYTCQLSGIILKMPHPLFQLISKYLTLDSQAFASCSDLFLGCFLNLTKQHVSGWDDFHRDALLLTTGRALVHSLTTVSQYQELTRIFKCDERMPLLGHQHVLQCDCGELPLAATRPETLSLYSLHPARITEIIQEAVGIENLSFEMLYCLYTELELESESLS</sequence>
<keyword evidence="2" id="KW-1185">Reference proteome</keyword>
<dbReference type="AlphaFoldDB" id="A0A5N6UHR3"/>
<accession>A0A5N6UHR3</accession>
<gene>
    <name evidence="1" type="ORF">BDV40DRAFT_292157</name>
</gene>
<dbReference type="OrthoDB" id="539213at2759"/>
<evidence type="ECO:0000313" key="2">
    <source>
        <dbReference type="Proteomes" id="UP000326950"/>
    </source>
</evidence>
<name>A0A5N6UHR3_ASPTM</name>
<protein>
    <submittedName>
        <fullName evidence="1">Uncharacterized protein</fullName>
    </submittedName>
</protein>
<organism evidence="1 2">
    <name type="scientific">Aspergillus tamarii</name>
    <dbReference type="NCBI Taxonomy" id="41984"/>
    <lineage>
        <taxon>Eukaryota</taxon>
        <taxon>Fungi</taxon>
        <taxon>Dikarya</taxon>
        <taxon>Ascomycota</taxon>
        <taxon>Pezizomycotina</taxon>
        <taxon>Eurotiomycetes</taxon>
        <taxon>Eurotiomycetidae</taxon>
        <taxon>Eurotiales</taxon>
        <taxon>Aspergillaceae</taxon>
        <taxon>Aspergillus</taxon>
        <taxon>Aspergillus subgen. Circumdati</taxon>
    </lineage>
</organism>